<dbReference type="Pfam" id="PF25202">
    <property type="entry name" value="DUF7834"/>
    <property type="match status" value="1"/>
</dbReference>
<dbReference type="PANTHER" id="PTHR35149:SF2">
    <property type="entry name" value="DUF262 DOMAIN-CONTAINING PROTEIN"/>
    <property type="match status" value="1"/>
</dbReference>
<reference evidence="3 4" key="1">
    <citation type="submission" date="2015-01" db="EMBL/GenBank/DDBJ databases">
        <title>Vibrio sp. C5 JCM 19232 whole genome shotgun sequence.</title>
        <authorList>
            <person name="Sawabe T."/>
            <person name="Meirelles P."/>
            <person name="Feng G."/>
            <person name="Sayaka M."/>
            <person name="Hattori M."/>
            <person name="Ohkuma M."/>
        </authorList>
    </citation>
    <scope>NUCLEOTIDE SEQUENCE [LARGE SCALE GENOMIC DNA]</scope>
    <source>
        <strain evidence="3 4">JCM19232</strain>
    </source>
</reference>
<evidence type="ECO:0000313" key="3">
    <source>
        <dbReference type="EMBL" id="GAM63703.1"/>
    </source>
</evidence>
<dbReference type="Pfam" id="PF03235">
    <property type="entry name" value="GmrSD_N"/>
    <property type="match status" value="1"/>
</dbReference>
<feature type="domain" description="GmrSD restriction endonucleases N-terminal" evidence="1">
    <location>
        <begin position="22"/>
        <end position="216"/>
    </location>
</feature>
<sequence>MTVVVSKSVPHFLDKRVTKVGELLALENVVIPQYQRPYKWTQANLADLLNDLKVYRDKSAYRFGAVVFHRHYDGGNDHEKVEQLDIVDGQQRTLTLMLLVQALIEERLQSPSKHQAIKRQDVRVGLQKLKAPLSSFLAGQRFSSDISHHNLHQNFMAAKRAVSRRDFTEEDIDFLLNRCEVVTFVLDDVSEAFQFFDSQNARGRDLDPHDLLKAFHLREFSDQENELKAQSVSHWESLHSKQLANLFANYLFRIRNWAQGKPAQYFGKSQVGLFKGVNLEQVGLYPYVEPLRISHHFVDDYNSQYQRKIDHQTMSFPFHLDQMIINGRRFFEMTSHYQRTISTIIDSEHKGDEHRPITILGHELEPLASRILRTLNSYSSRSRTGDGYIRTLFDCGVIFYLDKFGPNQLSQAIEKLFIWAYRCRLKMQVVQLVTMDNHALKHNVFERIKQAIQPSDVLNWPLPTIKQSEVKGTKLAEIERLFQEMKYYE</sequence>
<proteinExistence type="predicted"/>
<comment type="caution">
    <text evidence="3">The sequence shown here is derived from an EMBL/GenBank/DDBJ whole genome shotgun (WGS) entry which is preliminary data.</text>
</comment>
<dbReference type="AlphaFoldDB" id="A0A0B8PKQ3"/>
<dbReference type="PANTHER" id="PTHR35149">
    <property type="entry name" value="SLL5132 PROTEIN"/>
    <property type="match status" value="1"/>
</dbReference>
<evidence type="ECO:0000313" key="4">
    <source>
        <dbReference type="Proteomes" id="UP000031670"/>
    </source>
</evidence>
<name>A0A0B8PKQ3_9VIBR</name>
<feature type="domain" description="DUF7834" evidence="2">
    <location>
        <begin position="228"/>
        <end position="470"/>
    </location>
</feature>
<dbReference type="EMBL" id="BBSA01000009">
    <property type="protein sequence ID" value="GAM63703.1"/>
    <property type="molecule type" value="Genomic_DNA"/>
</dbReference>
<organism evidence="3 4">
    <name type="scientific">Vibrio ishigakensis</name>
    <dbReference type="NCBI Taxonomy" id="1481914"/>
    <lineage>
        <taxon>Bacteria</taxon>
        <taxon>Pseudomonadati</taxon>
        <taxon>Pseudomonadota</taxon>
        <taxon>Gammaproteobacteria</taxon>
        <taxon>Vibrionales</taxon>
        <taxon>Vibrionaceae</taxon>
        <taxon>Vibrio</taxon>
    </lineage>
</organism>
<dbReference type="InterPro" id="IPR057156">
    <property type="entry name" value="DUF7834"/>
</dbReference>
<accession>A0A0B8PKQ3</accession>
<gene>
    <name evidence="3" type="ORF">JCM19232_2683</name>
</gene>
<evidence type="ECO:0000259" key="1">
    <source>
        <dbReference type="Pfam" id="PF03235"/>
    </source>
</evidence>
<protein>
    <submittedName>
        <fullName evidence="3">Uncharacterized protein</fullName>
    </submittedName>
</protein>
<dbReference type="InterPro" id="IPR004919">
    <property type="entry name" value="GmrSD_N"/>
</dbReference>
<reference evidence="3 4" key="2">
    <citation type="submission" date="2015-01" db="EMBL/GenBank/DDBJ databases">
        <authorList>
            <consortium name="NBRP consortium"/>
            <person name="Sawabe T."/>
            <person name="Meirelles P."/>
            <person name="Feng G."/>
            <person name="Sayaka M."/>
            <person name="Hattori M."/>
            <person name="Ohkuma M."/>
        </authorList>
    </citation>
    <scope>NUCLEOTIDE SEQUENCE [LARGE SCALE GENOMIC DNA]</scope>
    <source>
        <strain evidence="3 4">JCM19232</strain>
    </source>
</reference>
<dbReference type="Proteomes" id="UP000031670">
    <property type="component" value="Unassembled WGS sequence"/>
</dbReference>
<evidence type="ECO:0000259" key="2">
    <source>
        <dbReference type="Pfam" id="PF25202"/>
    </source>
</evidence>